<keyword evidence="6" id="KW-1185">Reference proteome</keyword>
<evidence type="ECO:0000313" key="5">
    <source>
        <dbReference type="EMBL" id="AAW44883.2"/>
    </source>
</evidence>
<dbReference type="GeneID" id="3258534"/>
<dbReference type="VEuPathDB" id="FungiDB:CNG02960"/>
<dbReference type="AlphaFoldDB" id="Q5KDS3"/>
<dbReference type="EMBL" id="AE017347">
    <property type="protein sequence ID" value="AAW44883.2"/>
    <property type="molecule type" value="Genomic_DNA"/>
</dbReference>
<dbReference type="RefSeq" id="XP_024513292.1">
    <property type="nucleotide sequence ID" value="XM_024657571.1"/>
</dbReference>
<evidence type="ECO:0000259" key="4">
    <source>
        <dbReference type="PROSITE" id="PS50048"/>
    </source>
</evidence>
<dbReference type="GO" id="GO:0008270">
    <property type="term" value="F:zinc ion binding"/>
    <property type="evidence" value="ECO:0007669"/>
    <property type="project" value="InterPro"/>
</dbReference>
<keyword evidence="1" id="KW-0479">Metal-binding</keyword>
<evidence type="ECO:0000313" key="6">
    <source>
        <dbReference type="Proteomes" id="UP000002149"/>
    </source>
</evidence>
<dbReference type="CDD" id="cd12148">
    <property type="entry name" value="fungal_TF_MHR"/>
    <property type="match status" value="1"/>
</dbReference>
<dbReference type="GO" id="GO:0045944">
    <property type="term" value="P:positive regulation of transcription by RNA polymerase II"/>
    <property type="evidence" value="ECO:0000318"/>
    <property type="project" value="GO_Central"/>
</dbReference>
<dbReference type="GO" id="GO:0043565">
    <property type="term" value="F:sequence-specific DNA binding"/>
    <property type="evidence" value="ECO:0000318"/>
    <property type="project" value="GO_Central"/>
</dbReference>
<evidence type="ECO:0000256" key="2">
    <source>
        <dbReference type="ARBA" id="ARBA00023242"/>
    </source>
</evidence>
<sequence>MIPSPLPYLLHCNLVSFFPRPEEDIGSQSFTFVRVLYHIGLCFISALFRMPADAEKRPSNQVCDWCRRQKVKCKELEGVNVDGARHLNLEPTCQRCYRRKERCTFTYSPKKPGRPSGVYKRLSRSSRSASPVQPVPTTPLNPIRTMTNIDEILSSGAVVSNDCSGADLDSIPTQGSGSVALPIDDQENVNRLALQRAIDGVNNNRTNDLYNALQQCTPKFPFPPDHFTNATLPLNMAGWTSHAFRLPDEIRPSGNSTSGTTFFDTPSTAQALAEDDQPQFPGNSPSEAAILASLKATNEPESFMPIDVIAPWSDICFFLSLYMRHQHVLVPIVHKPSFASDVLHRRDQRDETFRGFLASIVAYVICQSPISLMGEQHSRERLKRILFRAHRFSRACQLRNSHQPSLSMLGSVILDLISTQATQNLSSTDMLAAEARRLVYTLRVNQTEPKEGMNLIEREICHRMYWEVVAIEKTLALNGAPIMLLEMEGVPPLPLAVDDEYISEESHFPQPFGKRSYMTGFVIVTQIFRLLGQCLQRHRMFLCKKDQSTDTESSLRWIEQTLEELDTLTNDVPIIATFDEAQPETWWGIQCANIHITALCVQFACIDFRSALSPGYDSPPQRQIIAKTAYDILANIPVECLASNGQSVRGKILRVLLSLLSFASDPSDISGHVWDWWNLYHNVHFIQAMPEASE</sequence>
<dbReference type="SUPFAM" id="SSF57701">
    <property type="entry name" value="Zn2/Cys6 DNA-binding domain"/>
    <property type="match status" value="1"/>
</dbReference>
<name>Q5KDS3_CRYD1</name>
<dbReference type="OrthoDB" id="1708823at2759"/>
<dbReference type="Pfam" id="PF04082">
    <property type="entry name" value="Fungal_trans"/>
    <property type="match status" value="1"/>
</dbReference>
<evidence type="ECO:0000256" key="3">
    <source>
        <dbReference type="SAM" id="MobiDB-lite"/>
    </source>
</evidence>
<dbReference type="PANTHER" id="PTHR46910">
    <property type="entry name" value="TRANSCRIPTION FACTOR PDR1"/>
    <property type="match status" value="1"/>
</dbReference>
<dbReference type="PROSITE" id="PS50048">
    <property type="entry name" value="ZN2_CY6_FUNGAL_2"/>
    <property type="match status" value="1"/>
</dbReference>
<proteinExistence type="predicted"/>
<feature type="region of interest" description="Disordered" evidence="3">
    <location>
        <begin position="112"/>
        <end position="142"/>
    </location>
</feature>
<dbReference type="PANTHER" id="PTHR46910:SF40">
    <property type="entry name" value="ZN(II)2CYS6 TRANSCRIPTION FACTOR (EUROFUNG)"/>
    <property type="match status" value="1"/>
</dbReference>
<organism evidence="5 6">
    <name type="scientific">Cryptococcus deneoformans (strain JEC21 / ATCC MYA-565)</name>
    <name type="common">Cryptococcus neoformans var. neoformans serotype D</name>
    <dbReference type="NCBI Taxonomy" id="214684"/>
    <lineage>
        <taxon>Eukaryota</taxon>
        <taxon>Fungi</taxon>
        <taxon>Dikarya</taxon>
        <taxon>Basidiomycota</taxon>
        <taxon>Agaricomycotina</taxon>
        <taxon>Tremellomycetes</taxon>
        <taxon>Tremellales</taxon>
        <taxon>Cryptococcaceae</taxon>
        <taxon>Cryptococcus</taxon>
        <taxon>Cryptococcus neoformans species complex</taxon>
    </lineage>
</organism>
<feature type="domain" description="Zn(2)-C6 fungal-type" evidence="4">
    <location>
        <begin position="62"/>
        <end position="105"/>
    </location>
</feature>
<dbReference type="InterPro" id="IPR001138">
    <property type="entry name" value="Zn2Cys6_DnaBD"/>
</dbReference>
<gene>
    <name evidence="5" type="ordered locus">CNG02960</name>
</gene>
<dbReference type="GO" id="GO:0000981">
    <property type="term" value="F:DNA-binding transcription factor activity, RNA polymerase II-specific"/>
    <property type="evidence" value="ECO:0000318"/>
    <property type="project" value="GO_Central"/>
</dbReference>
<keyword evidence="2" id="KW-0539">Nucleus</keyword>
<dbReference type="KEGG" id="cne:CNG02960"/>
<reference evidence="5 6" key="1">
    <citation type="journal article" date="2005" name="Science">
        <title>The genome of the basidiomycetous yeast and human pathogen Cryptococcus neoformans.</title>
        <authorList>
            <person name="Loftus B.J."/>
            <person name="Fung E."/>
            <person name="Roncaglia P."/>
            <person name="Rowley D."/>
            <person name="Amedeo P."/>
            <person name="Bruno D."/>
            <person name="Vamathevan J."/>
            <person name="Miranda M."/>
            <person name="Anderson I.J."/>
            <person name="Fraser J.A."/>
            <person name="Allen J.E."/>
            <person name="Bosdet I.E."/>
            <person name="Brent M.R."/>
            <person name="Chiu R."/>
            <person name="Doering T.L."/>
            <person name="Donlin M.J."/>
            <person name="D'Souza C.A."/>
            <person name="Fox D.S."/>
            <person name="Grinberg V."/>
            <person name="Fu J."/>
            <person name="Fukushima M."/>
            <person name="Haas B.J."/>
            <person name="Huang J.C."/>
            <person name="Janbon G."/>
            <person name="Jones S.J."/>
            <person name="Koo H.L."/>
            <person name="Krzywinski M.I."/>
            <person name="Kwon-Chung J.K."/>
            <person name="Lengeler K.B."/>
            <person name="Maiti R."/>
            <person name="Marra M.A."/>
            <person name="Marra R.E."/>
            <person name="Mathewson C.A."/>
            <person name="Mitchell T.G."/>
            <person name="Pertea M."/>
            <person name="Riggs F.R."/>
            <person name="Salzberg S.L."/>
            <person name="Schein J.E."/>
            <person name="Shvartsbeyn A."/>
            <person name="Shin H."/>
            <person name="Shumway M."/>
            <person name="Specht C.A."/>
            <person name="Suh B.B."/>
            <person name="Tenney A."/>
            <person name="Utterback T.R."/>
            <person name="Wickes B.L."/>
            <person name="Wortman J.R."/>
            <person name="Wye N.H."/>
            <person name="Kronstad J.W."/>
            <person name="Lodge J.K."/>
            <person name="Heitman J."/>
            <person name="Davis R.W."/>
            <person name="Fraser C.M."/>
            <person name="Hyman R.W."/>
        </authorList>
    </citation>
    <scope>NUCLEOTIDE SEQUENCE [LARGE SCALE GENOMIC DNA]</scope>
    <source>
        <strain evidence="6">JEC21 / ATCC MYA-565</strain>
    </source>
</reference>
<evidence type="ECO:0000256" key="1">
    <source>
        <dbReference type="ARBA" id="ARBA00022723"/>
    </source>
</evidence>
<dbReference type="GO" id="GO:0006351">
    <property type="term" value="P:DNA-templated transcription"/>
    <property type="evidence" value="ECO:0007669"/>
    <property type="project" value="InterPro"/>
</dbReference>
<dbReference type="GO" id="GO:0005634">
    <property type="term" value="C:nucleus"/>
    <property type="evidence" value="ECO:0000318"/>
    <property type="project" value="GO_Central"/>
</dbReference>
<dbReference type="eggNOG" id="ENOG502RBB4">
    <property type="taxonomic scope" value="Eukaryota"/>
</dbReference>
<dbReference type="InterPro" id="IPR007219">
    <property type="entry name" value="XnlR_reg_dom"/>
</dbReference>
<dbReference type="HOGENOM" id="CLU_396898_0_0_1"/>
<dbReference type="InterPro" id="IPR036864">
    <property type="entry name" value="Zn2-C6_fun-type_DNA-bd_sf"/>
</dbReference>
<dbReference type="Proteomes" id="UP000002149">
    <property type="component" value="Chromosome 7"/>
</dbReference>
<protein>
    <submittedName>
        <fullName evidence="5">Expressed protein</fullName>
    </submittedName>
</protein>
<accession>Q5KDS3</accession>
<dbReference type="CDD" id="cd00067">
    <property type="entry name" value="GAL4"/>
    <property type="match status" value="1"/>
</dbReference>
<dbReference type="InParanoid" id="Q5KDS3"/>
<dbReference type="PaxDb" id="214684-Q5KDS3"/>
<dbReference type="Gene3D" id="4.10.240.10">
    <property type="entry name" value="Zn(2)-C6 fungal-type DNA-binding domain"/>
    <property type="match status" value="1"/>
</dbReference>
<dbReference type="InterPro" id="IPR050987">
    <property type="entry name" value="AtrR-like"/>
</dbReference>